<dbReference type="AlphaFoldDB" id="A0A319DLQ3"/>
<dbReference type="EMBL" id="KZ825821">
    <property type="protein sequence ID" value="PYH97674.1"/>
    <property type="molecule type" value="Genomic_DNA"/>
</dbReference>
<dbReference type="InterPro" id="IPR029069">
    <property type="entry name" value="HotDog_dom_sf"/>
</dbReference>
<evidence type="ECO:0000313" key="2">
    <source>
        <dbReference type="EMBL" id="PYH97674.1"/>
    </source>
</evidence>
<dbReference type="STRING" id="1448320.A0A319DLQ3"/>
<dbReference type="InterPro" id="IPR006683">
    <property type="entry name" value="Thioestr_dom"/>
</dbReference>
<sequence>MFAFRSRGVLQSRLGSVTLQSSSACRLPIHASRSASTAADEAAPQPSIWPRRKKTIFALFAVVGIALTSSIDDMVAPPLLPGTPEDKARVHGLHALYEIALPIVKKLREDPDYIEADVYGNYSEDEKLQRLSSGPLRGSRGLGLQKIFYNDKEKKAVNVAFLGNGLEGWPTIVHGGVLATVVDEHLARLAIRHFPERTGVTANLELKYRAPVRSNKFYSFHATLDQERSTERKAWVNGEVRDYNGKLCVEATGLFVVPKTYKLQKVGERY</sequence>
<reference evidence="2 3" key="1">
    <citation type="submission" date="2018-02" db="EMBL/GenBank/DDBJ databases">
        <title>The genomes of Aspergillus section Nigri reveals drivers in fungal speciation.</title>
        <authorList>
            <consortium name="DOE Joint Genome Institute"/>
            <person name="Vesth T.C."/>
            <person name="Nybo J."/>
            <person name="Theobald S."/>
            <person name="Brandl J."/>
            <person name="Frisvad J.C."/>
            <person name="Nielsen K.F."/>
            <person name="Lyhne E.K."/>
            <person name="Kogle M.E."/>
            <person name="Kuo A."/>
            <person name="Riley R."/>
            <person name="Clum A."/>
            <person name="Nolan M."/>
            <person name="Lipzen A."/>
            <person name="Salamov A."/>
            <person name="Henrissat B."/>
            <person name="Wiebenga A."/>
            <person name="De vries R.P."/>
            <person name="Grigoriev I.V."/>
            <person name="Mortensen U.H."/>
            <person name="Andersen M.R."/>
            <person name="Baker S.E."/>
        </authorList>
    </citation>
    <scope>NUCLEOTIDE SEQUENCE [LARGE SCALE GENOMIC DNA]</scope>
    <source>
        <strain evidence="2 3">CBS 707.79</strain>
    </source>
</reference>
<proteinExistence type="predicted"/>
<dbReference type="VEuPathDB" id="FungiDB:BO71DRAFT_318084"/>
<evidence type="ECO:0000313" key="3">
    <source>
        <dbReference type="Proteomes" id="UP000247810"/>
    </source>
</evidence>
<dbReference type="SUPFAM" id="SSF54637">
    <property type="entry name" value="Thioesterase/thiol ester dehydrase-isomerase"/>
    <property type="match status" value="1"/>
</dbReference>
<dbReference type="PANTHER" id="PTHR47260:SF1">
    <property type="entry name" value="UPF0644 PROTEIN PB2B4.06"/>
    <property type="match status" value="1"/>
</dbReference>
<keyword evidence="3" id="KW-1185">Reference proteome</keyword>
<dbReference type="CDD" id="cd03443">
    <property type="entry name" value="PaaI_thioesterase"/>
    <property type="match status" value="1"/>
</dbReference>
<accession>A0A319DLQ3</accession>
<dbReference type="Gene3D" id="3.10.129.10">
    <property type="entry name" value="Hotdog Thioesterase"/>
    <property type="match status" value="1"/>
</dbReference>
<dbReference type="PROSITE" id="PS51257">
    <property type="entry name" value="PROKAR_LIPOPROTEIN"/>
    <property type="match status" value="1"/>
</dbReference>
<dbReference type="Pfam" id="PF03061">
    <property type="entry name" value="4HBT"/>
    <property type="match status" value="1"/>
</dbReference>
<evidence type="ECO:0000259" key="1">
    <source>
        <dbReference type="Pfam" id="PF03061"/>
    </source>
</evidence>
<feature type="domain" description="Thioesterase" evidence="1">
    <location>
        <begin position="172"/>
        <end position="218"/>
    </location>
</feature>
<dbReference type="OrthoDB" id="506431at2759"/>
<dbReference type="PANTHER" id="PTHR47260">
    <property type="entry name" value="UPF0644 PROTEIN PB2B4.06"/>
    <property type="match status" value="1"/>
</dbReference>
<name>A0A319DLQ3_9EURO</name>
<gene>
    <name evidence="2" type="ORF">BO71DRAFT_318084</name>
</gene>
<dbReference type="InterPro" id="IPR052061">
    <property type="entry name" value="PTE-AB_protein"/>
</dbReference>
<organism evidence="2 3">
    <name type="scientific">Aspergillus ellipticus CBS 707.79</name>
    <dbReference type="NCBI Taxonomy" id="1448320"/>
    <lineage>
        <taxon>Eukaryota</taxon>
        <taxon>Fungi</taxon>
        <taxon>Dikarya</taxon>
        <taxon>Ascomycota</taxon>
        <taxon>Pezizomycotina</taxon>
        <taxon>Eurotiomycetes</taxon>
        <taxon>Eurotiomycetidae</taxon>
        <taxon>Eurotiales</taxon>
        <taxon>Aspergillaceae</taxon>
        <taxon>Aspergillus</taxon>
        <taxon>Aspergillus subgen. Circumdati</taxon>
    </lineage>
</organism>
<dbReference type="Proteomes" id="UP000247810">
    <property type="component" value="Unassembled WGS sequence"/>
</dbReference>
<protein>
    <recommendedName>
        <fullName evidence="1">Thioesterase domain-containing protein</fullName>
    </recommendedName>
</protein>